<protein>
    <submittedName>
        <fullName evidence="2">Uncharacterized protein</fullName>
    </submittedName>
</protein>
<reference evidence="2" key="1">
    <citation type="journal article" date="2015" name="Nature">
        <title>Complex archaea that bridge the gap between prokaryotes and eukaryotes.</title>
        <authorList>
            <person name="Spang A."/>
            <person name="Saw J.H."/>
            <person name="Jorgensen S.L."/>
            <person name="Zaremba-Niedzwiedzka K."/>
            <person name="Martijn J."/>
            <person name="Lind A.E."/>
            <person name="van Eijk R."/>
            <person name="Schleper C."/>
            <person name="Guy L."/>
            <person name="Ettema T.J."/>
        </authorList>
    </citation>
    <scope>NUCLEOTIDE SEQUENCE</scope>
</reference>
<feature type="region of interest" description="Disordered" evidence="1">
    <location>
        <begin position="1"/>
        <end position="36"/>
    </location>
</feature>
<evidence type="ECO:0000313" key="2">
    <source>
        <dbReference type="EMBL" id="KKM81408.1"/>
    </source>
</evidence>
<feature type="non-terminal residue" evidence="2">
    <location>
        <position position="165"/>
    </location>
</feature>
<dbReference type="AlphaFoldDB" id="A0A0F9KHJ8"/>
<comment type="caution">
    <text evidence="2">The sequence shown here is derived from an EMBL/GenBank/DDBJ whole genome shotgun (WGS) entry which is preliminary data.</text>
</comment>
<accession>A0A0F9KHJ8</accession>
<name>A0A0F9KHJ8_9ZZZZ</name>
<organism evidence="2">
    <name type="scientific">marine sediment metagenome</name>
    <dbReference type="NCBI Taxonomy" id="412755"/>
    <lineage>
        <taxon>unclassified sequences</taxon>
        <taxon>metagenomes</taxon>
        <taxon>ecological metagenomes</taxon>
    </lineage>
</organism>
<evidence type="ECO:0000256" key="1">
    <source>
        <dbReference type="SAM" id="MobiDB-lite"/>
    </source>
</evidence>
<sequence length="165" mass="19070">MDTPRQFHKQVTQPAMESTTLPAMDSPEESIPRSFVPYNRDDDRSRYLGLRASGFTIREALGLIGKAKSTLSLWRHDQTFLQLEDSIPELRKTLAMEYMGLESLRNYRLVMEKDFRVLKGSLTRKTVLGDDGRTSVTPQDSQDFQYLLKLRAHYTPQMLQAIEQL</sequence>
<feature type="compositionally biased region" description="Polar residues" evidence="1">
    <location>
        <begin position="9"/>
        <end position="21"/>
    </location>
</feature>
<gene>
    <name evidence="2" type="ORF">LCGC14_1330220</name>
</gene>
<dbReference type="EMBL" id="LAZR01008025">
    <property type="protein sequence ID" value="KKM81408.1"/>
    <property type="molecule type" value="Genomic_DNA"/>
</dbReference>
<proteinExistence type="predicted"/>